<comment type="caution">
    <text evidence="1">The sequence shown here is derived from an EMBL/GenBank/DDBJ whole genome shotgun (WGS) entry which is preliminary data.</text>
</comment>
<dbReference type="RefSeq" id="WP_132074755.1">
    <property type="nucleotide sequence ID" value="NZ_DAIMLW010000325.1"/>
</dbReference>
<evidence type="ECO:0000313" key="2">
    <source>
        <dbReference type="Proteomes" id="UP000295063"/>
    </source>
</evidence>
<dbReference type="AlphaFoldDB" id="A0A4R1Q6I8"/>
<dbReference type="GO" id="GO:0009306">
    <property type="term" value="P:protein secretion"/>
    <property type="evidence" value="ECO:0007669"/>
    <property type="project" value="InterPro"/>
</dbReference>
<dbReference type="OrthoDB" id="5244399at2"/>
<protein>
    <submittedName>
        <fullName evidence="1">Flagellar biosynthesis protein</fullName>
    </submittedName>
</protein>
<accession>A0A4R1Q6I8</accession>
<dbReference type="PANTHER" id="PTHR30531">
    <property type="entry name" value="FLAGELLAR BIOSYNTHETIC PROTEIN FLHB"/>
    <property type="match status" value="1"/>
</dbReference>
<dbReference type="EMBL" id="SLUI01000001">
    <property type="protein sequence ID" value="TCL40206.1"/>
    <property type="molecule type" value="Genomic_DNA"/>
</dbReference>
<keyword evidence="2" id="KW-1185">Reference proteome</keyword>
<dbReference type="InterPro" id="IPR029025">
    <property type="entry name" value="T3SS_substrate_exporter_C"/>
</dbReference>
<evidence type="ECO:0000313" key="1">
    <source>
        <dbReference type="EMBL" id="TCL40206.1"/>
    </source>
</evidence>
<dbReference type="GO" id="GO:0005886">
    <property type="term" value="C:plasma membrane"/>
    <property type="evidence" value="ECO:0007669"/>
    <property type="project" value="TreeGrafter"/>
</dbReference>
<dbReference type="Proteomes" id="UP000295063">
    <property type="component" value="Unassembled WGS sequence"/>
</dbReference>
<dbReference type="Gene3D" id="3.40.1690.10">
    <property type="entry name" value="secretion proteins EscU"/>
    <property type="match status" value="1"/>
</dbReference>
<dbReference type="PANTHER" id="PTHR30531:SF12">
    <property type="entry name" value="FLAGELLAR BIOSYNTHETIC PROTEIN FLHB"/>
    <property type="match status" value="1"/>
</dbReference>
<proteinExistence type="predicted"/>
<dbReference type="InterPro" id="IPR006135">
    <property type="entry name" value="T3SS_substrate_exporter"/>
</dbReference>
<gene>
    <name evidence="1" type="ORF">EV210_101407</name>
</gene>
<dbReference type="SUPFAM" id="SSF160544">
    <property type="entry name" value="EscU C-terminal domain-like"/>
    <property type="match status" value="1"/>
</dbReference>
<dbReference type="Pfam" id="PF01312">
    <property type="entry name" value="Bac_export_2"/>
    <property type="match status" value="1"/>
</dbReference>
<sequence length="100" mass="11423">METEDKNIPKPKQAVAVRYREDKDTAPRIVAKGTGFTAEQIINTAVQHSVPLYQNSTMAGMLMAVELDREIPPELYKVVAEVLAYIFRIDQRLGQQTYRR</sequence>
<keyword evidence="1" id="KW-0282">Flagellum</keyword>
<name>A0A4R1Q6I8_9FIRM</name>
<organism evidence="1 2">
    <name type="scientific">Anaerospora hongkongensis</name>
    <dbReference type="NCBI Taxonomy" id="244830"/>
    <lineage>
        <taxon>Bacteria</taxon>
        <taxon>Bacillati</taxon>
        <taxon>Bacillota</taxon>
        <taxon>Negativicutes</taxon>
        <taxon>Selenomonadales</taxon>
        <taxon>Sporomusaceae</taxon>
        <taxon>Anaerospora</taxon>
    </lineage>
</organism>
<keyword evidence="1" id="KW-0969">Cilium</keyword>
<reference evidence="1 2" key="1">
    <citation type="submission" date="2019-03" db="EMBL/GenBank/DDBJ databases">
        <title>Genomic Encyclopedia of Type Strains, Phase IV (KMG-IV): sequencing the most valuable type-strain genomes for metagenomic binning, comparative biology and taxonomic classification.</title>
        <authorList>
            <person name="Goeker M."/>
        </authorList>
    </citation>
    <scope>NUCLEOTIDE SEQUENCE [LARGE SCALE GENOMIC DNA]</scope>
    <source>
        <strain evidence="1 2">DSM 15969</strain>
    </source>
</reference>
<keyword evidence="1" id="KW-0966">Cell projection</keyword>